<name>A0AAW1NTX1_9CHLO</name>
<keyword evidence="2" id="KW-1185">Reference proteome</keyword>
<reference evidence="1 2" key="1">
    <citation type="journal article" date="2024" name="Nat. Commun.">
        <title>Phylogenomics reveals the evolutionary origins of lichenization in chlorophyte algae.</title>
        <authorList>
            <person name="Puginier C."/>
            <person name="Libourel C."/>
            <person name="Otte J."/>
            <person name="Skaloud P."/>
            <person name="Haon M."/>
            <person name="Grisel S."/>
            <person name="Petersen M."/>
            <person name="Berrin J.G."/>
            <person name="Delaux P.M."/>
            <person name="Dal Grande F."/>
            <person name="Keller J."/>
        </authorList>
    </citation>
    <scope>NUCLEOTIDE SEQUENCE [LARGE SCALE GENOMIC DNA]</scope>
    <source>
        <strain evidence="1 2">SAG 2036</strain>
    </source>
</reference>
<evidence type="ECO:0000313" key="1">
    <source>
        <dbReference type="EMBL" id="KAK9798572.1"/>
    </source>
</evidence>
<dbReference type="InterPro" id="IPR042044">
    <property type="entry name" value="EXOC6PINT-1/Sec15/Tip20_C_dom2"/>
</dbReference>
<proteinExistence type="predicted"/>
<dbReference type="EMBL" id="JALJOQ010000097">
    <property type="protein sequence ID" value="KAK9798572.1"/>
    <property type="molecule type" value="Genomic_DNA"/>
</dbReference>
<dbReference type="PANTHER" id="PTHR13520">
    <property type="entry name" value="RAD50-INTERACTING PROTEIN 1 RINT-1"/>
    <property type="match status" value="1"/>
</dbReference>
<dbReference type="Pfam" id="PF04437">
    <property type="entry name" value="RINT1_TIP1"/>
    <property type="match status" value="1"/>
</dbReference>
<dbReference type="Proteomes" id="UP001465755">
    <property type="component" value="Unassembled WGS sequence"/>
</dbReference>
<dbReference type="AlphaFoldDB" id="A0AAW1NTX1"/>
<dbReference type="GO" id="GO:0060628">
    <property type="term" value="P:regulation of ER to Golgi vesicle-mediated transport"/>
    <property type="evidence" value="ECO:0007669"/>
    <property type="project" value="TreeGrafter"/>
</dbReference>
<dbReference type="Gene3D" id="1.20.58.670">
    <property type="entry name" value="Dsl1p vesicle tethering complex, Tip20p subunit, domain D"/>
    <property type="match status" value="1"/>
</dbReference>
<gene>
    <name evidence="1" type="ORF">WJX73_010536</name>
</gene>
<dbReference type="GO" id="GO:0006888">
    <property type="term" value="P:endoplasmic reticulum to Golgi vesicle-mediated transport"/>
    <property type="evidence" value="ECO:0007669"/>
    <property type="project" value="InterPro"/>
</dbReference>
<dbReference type="PROSITE" id="PS51386">
    <property type="entry name" value="RINT1_TIP20"/>
    <property type="match status" value="1"/>
</dbReference>
<comment type="caution">
    <text evidence="1">The sequence shown here is derived from an EMBL/GenBank/DDBJ whole genome shotgun (WGS) entry which is preliminary data.</text>
</comment>
<evidence type="ECO:0000313" key="2">
    <source>
        <dbReference type="Proteomes" id="UP001465755"/>
    </source>
</evidence>
<dbReference type="GO" id="GO:0006890">
    <property type="term" value="P:retrograde vesicle-mediated transport, Golgi to endoplasmic reticulum"/>
    <property type="evidence" value="ECO:0007669"/>
    <property type="project" value="InterPro"/>
</dbReference>
<organism evidence="1 2">
    <name type="scientific">Symbiochloris irregularis</name>
    <dbReference type="NCBI Taxonomy" id="706552"/>
    <lineage>
        <taxon>Eukaryota</taxon>
        <taxon>Viridiplantae</taxon>
        <taxon>Chlorophyta</taxon>
        <taxon>core chlorophytes</taxon>
        <taxon>Trebouxiophyceae</taxon>
        <taxon>Trebouxiales</taxon>
        <taxon>Trebouxiaceae</taxon>
        <taxon>Symbiochloris</taxon>
    </lineage>
</organism>
<dbReference type="InterPro" id="IPR007528">
    <property type="entry name" value="RINT1_Tip20"/>
</dbReference>
<accession>A0AAW1NTX1</accession>
<sequence>MEHVQELQGLTRQLQRDLRVMERPSTDDPTDLAHYFAGLREVLPAHARCLALSEATAALPQSGVPSQLLEQADLALEAADRMQEKLVTSLGHVIRQQLGLLGWPPPLVASAPGPALGPPTSQEPQWQGLEAANEQVVSNVQQAMSTLVVVQRAVQCTSFLLETDAAEGGGSPPADAPPLWAVEQLAQPLAERLRLHFGPGRPMDQPDRPELLLSLVARLTHDVAPSLAPLQGAIAAPLADLPQHWYFVPVEFARAMRGVVQTMLKEQLLPQLVIAGNAHAWLHLAECLHAFEKEMAPLRGIPRHTAEPLDDALELWASGSCLETLCTQEAWRQGWWMAERGEALRQLEIIVDAPDAWQPAADVWDAPDDGLMASHMPEEKEAWREEFWPPICADTVLLLVVDLARRAAWMGSEHLRSSYAAAVPKAILAEFRGRLERLLKTAQDFRALASESWAPRVAGYACAAHHMQHSLREATGALLLLDLPGERSDGAPTASVLTQEADAFGSFQDRTARKLARAVATRFSDASSAYTRRKGLDAFGATFNDGREVHTSPSLDPGIRGLEADLVRLSTVLDAVLFRQLWRFVAVGIQHSLFNEVATEAHFSQQGSQQFATDVAAVIGVFQPWTPRPAAHFRELSDAVILLTMPQDQAHSFAASLGAAAEAHQGDAQGIAHDGIDELLSSTGITRLTVPRAMAVLAKRLW</sequence>
<protein>
    <submittedName>
        <fullName evidence="1">Uncharacterized protein</fullName>
    </submittedName>
</protein>
<dbReference type="PANTHER" id="PTHR13520:SF0">
    <property type="entry name" value="RAD50-INTERACTING PROTEIN 1"/>
    <property type="match status" value="1"/>
</dbReference>
<dbReference type="GO" id="GO:0070939">
    <property type="term" value="C:Dsl1/NZR complex"/>
    <property type="evidence" value="ECO:0007669"/>
    <property type="project" value="InterPro"/>
</dbReference>